<dbReference type="Proteomes" id="UP000060699">
    <property type="component" value="Chromosome"/>
</dbReference>
<dbReference type="PANTHER" id="PTHR11019">
    <property type="entry name" value="HTH-TYPE TRANSCRIPTIONAL REGULATOR NIMR"/>
    <property type="match status" value="1"/>
</dbReference>
<dbReference type="GO" id="GO:0003700">
    <property type="term" value="F:DNA-binding transcription factor activity"/>
    <property type="evidence" value="ECO:0007669"/>
    <property type="project" value="InterPro"/>
</dbReference>
<dbReference type="PROSITE" id="PS01124">
    <property type="entry name" value="HTH_ARAC_FAMILY_2"/>
    <property type="match status" value="1"/>
</dbReference>
<dbReference type="AlphaFoldDB" id="A0A0U3D2P6"/>
<evidence type="ECO:0000313" key="3">
    <source>
        <dbReference type="Proteomes" id="UP000060699"/>
    </source>
</evidence>
<dbReference type="GO" id="GO:0043565">
    <property type="term" value="F:sequence-specific DNA binding"/>
    <property type="evidence" value="ECO:0007669"/>
    <property type="project" value="InterPro"/>
</dbReference>
<dbReference type="SUPFAM" id="SSF51182">
    <property type="entry name" value="RmlC-like cupins"/>
    <property type="match status" value="1"/>
</dbReference>
<proteinExistence type="predicted"/>
<dbReference type="OrthoDB" id="9804543at2"/>
<protein>
    <submittedName>
        <fullName evidence="2">AraC family transcriptional regulator</fullName>
    </submittedName>
</protein>
<dbReference type="Gene3D" id="2.60.120.10">
    <property type="entry name" value="Jelly Rolls"/>
    <property type="match status" value="1"/>
</dbReference>
<dbReference type="EMBL" id="CP013729">
    <property type="protein sequence ID" value="ALV07878.1"/>
    <property type="molecule type" value="Genomic_DNA"/>
</dbReference>
<dbReference type="InterPro" id="IPR003313">
    <property type="entry name" value="AraC-bd"/>
</dbReference>
<dbReference type="PATRIC" id="fig|76731.3.peg.3506"/>
<dbReference type="CDD" id="cd06124">
    <property type="entry name" value="cupin_NimR-like_N"/>
    <property type="match status" value="1"/>
</dbReference>
<reference evidence="2 3" key="1">
    <citation type="submission" date="2015-12" db="EMBL/GenBank/DDBJ databases">
        <title>Complete genome of Roseateles depolymerans KCTC 42856.</title>
        <authorList>
            <person name="Kim K.M."/>
        </authorList>
    </citation>
    <scope>NUCLEOTIDE SEQUENCE [LARGE SCALE GENOMIC DNA]</scope>
    <source>
        <strain evidence="2 3">KCTC 42856</strain>
    </source>
</reference>
<accession>A0A0U3D2P6</accession>
<dbReference type="RefSeq" id="WP_058935928.1">
    <property type="nucleotide sequence ID" value="NZ_CP013729.1"/>
</dbReference>
<keyword evidence="1" id="KW-0238">DNA-binding</keyword>
<sequence length="280" mass="31468">MAARLTPLPSALATARPRTSVPPLDPRRYAPSDARPVRAKSRSMGSHMDIQAHRHDWGQFVFSVSGVVRVNTERATFLLPPSRAVWIPAGVEHAVTAVERCELRTLYLHRPPCQNAVWQDNRVLEVSPLLRELVVQLALDEVQLDSTIGDREQWLAHLILDEIRRARSLRLGVDLPTDKRLRRLCEAVLEHPQRFDTLEDWSALVGASARTVSRLFRQELGSSYAQWRQQALLAEALRLAAQRKPMGVIASELGYASASAFSAMVTRTVGMPPSRFFEQV</sequence>
<name>A0A0U3D2P6_9BURK</name>
<dbReference type="InterPro" id="IPR014710">
    <property type="entry name" value="RmlC-like_jellyroll"/>
</dbReference>
<organism evidence="2 3">
    <name type="scientific">Roseateles depolymerans</name>
    <dbReference type="NCBI Taxonomy" id="76731"/>
    <lineage>
        <taxon>Bacteria</taxon>
        <taxon>Pseudomonadati</taxon>
        <taxon>Pseudomonadota</taxon>
        <taxon>Betaproteobacteria</taxon>
        <taxon>Burkholderiales</taxon>
        <taxon>Sphaerotilaceae</taxon>
        <taxon>Roseateles</taxon>
    </lineage>
</organism>
<dbReference type="PANTHER" id="PTHR11019:SF159">
    <property type="entry name" value="TRANSCRIPTIONAL REGULATOR-RELATED"/>
    <property type="match status" value="1"/>
</dbReference>
<dbReference type="InterPro" id="IPR018060">
    <property type="entry name" value="HTH_AraC"/>
</dbReference>
<dbReference type="InterPro" id="IPR011051">
    <property type="entry name" value="RmlC_Cupin_sf"/>
</dbReference>
<keyword evidence="3" id="KW-1185">Reference proteome</keyword>
<dbReference type="Pfam" id="PF12833">
    <property type="entry name" value="HTH_18"/>
    <property type="match status" value="1"/>
</dbReference>
<gene>
    <name evidence="2" type="ORF">RD2015_3421</name>
</gene>
<dbReference type="Gene3D" id="1.10.10.60">
    <property type="entry name" value="Homeodomain-like"/>
    <property type="match status" value="1"/>
</dbReference>
<dbReference type="KEGG" id="rdp:RD2015_3421"/>
<dbReference type="STRING" id="76731.RD2015_3421"/>
<dbReference type="SMART" id="SM00342">
    <property type="entry name" value="HTH_ARAC"/>
    <property type="match status" value="1"/>
</dbReference>
<evidence type="ECO:0000313" key="2">
    <source>
        <dbReference type="EMBL" id="ALV07878.1"/>
    </source>
</evidence>
<evidence type="ECO:0000256" key="1">
    <source>
        <dbReference type="ARBA" id="ARBA00023125"/>
    </source>
</evidence>
<dbReference type="Pfam" id="PF02311">
    <property type="entry name" value="AraC_binding"/>
    <property type="match status" value="1"/>
</dbReference>